<comment type="caution">
    <text evidence="3">The sequence shown here is derived from an EMBL/GenBank/DDBJ whole genome shotgun (WGS) entry which is preliminary data.</text>
</comment>
<accession>A0A7Y0ER08</accession>
<evidence type="ECO:0000256" key="2">
    <source>
        <dbReference type="SAM" id="SignalP"/>
    </source>
</evidence>
<reference evidence="3 4" key="1">
    <citation type="submission" date="2020-02" db="EMBL/GenBank/DDBJ databases">
        <title>Characterization of phylogenetic diversity of novel bifidobacterial species isolated in Czech ZOOs.</title>
        <authorList>
            <person name="Lugli G.A."/>
            <person name="Vera N.B."/>
            <person name="Ventura M."/>
        </authorList>
    </citation>
    <scope>NUCLEOTIDE SEQUENCE [LARGE SCALE GENOMIC DNA]</scope>
    <source>
        <strain evidence="3 4">DSM 109957</strain>
    </source>
</reference>
<proteinExistence type="predicted"/>
<keyword evidence="4" id="KW-1185">Reference proteome</keyword>
<dbReference type="EMBL" id="JAAIII010000006">
    <property type="protein sequence ID" value="NMM94859.1"/>
    <property type="molecule type" value="Genomic_DNA"/>
</dbReference>
<protein>
    <recommendedName>
        <fullName evidence="5">Lipoprotein</fullName>
    </recommendedName>
</protein>
<evidence type="ECO:0008006" key="5">
    <source>
        <dbReference type="Google" id="ProtNLM"/>
    </source>
</evidence>
<gene>
    <name evidence="3" type="ORF">G1C95_2047</name>
</gene>
<name>A0A7Y0ER08_9BIFI</name>
<organism evidence="3 4">
    <name type="scientific">Bifidobacterium oedipodis</name>
    <dbReference type="NCBI Taxonomy" id="2675322"/>
    <lineage>
        <taxon>Bacteria</taxon>
        <taxon>Bacillati</taxon>
        <taxon>Actinomycetota</taxon>
        <taxon>Actinomycetes</taxon>
        <taxon>Bifidobacteriales</taxon>
        <taxon>Bifidobacteriaceae</taxon>
        <taxon>Bifidobacterium</taxon>
    </lineage>
</organism>
<feature type="region of interest" description="Disordered" evidence="1">
    <location>
        <begin position="170"/>
        <end position="191"/>
    </location>
</feature>
<dbReference type="AlphaFoldDB" id="A0A7Y0ER08"/>
<sequence>MVSKARMVLPVLCLVMGLTLTGCSNGGGEGQKSANPWSAEIQRIESRTDNDMVRAILKDGSITDAEFEEFMESYNQCLAQYDLTSSYSRDDGSESVADQFSQYEPDQLSEKIEQCRNQTGYFDLVPLDQQMHANPDNVSDDELQQKVFECRKRHGLIDSGMSIEEYKDIMGATSDSTDSDPLANSPFADYYQDTDSADTQQWFSCETDPSA</sequence>
<evidence type="ECO:0000313" key="4">
    <source>
        <dbReference type="Proteomes" id="UP000532194"/>
    </source>
</evidence>
<evidence type="ECO:0000313" key="3">
    <source>
        <dbReference type="EMBL" id="NMM94859.1"/>
    </source>
</evidence>
<feature type="chain" id="PRO_5039433095" description="Lipoprotein" evidence="2">
    <location>
        <begin position="27"/>
        <end position="211"/>
    </location>
</feature>
<feature type="signal peptide" evidence="2">
    <location>
        <begin position="1"/>
        <end position="26"/>
    </location>
</feature>
<dbReference type="PROSITE" id="PS51257">
    <property type="entry name" value="PROKAR_LIPOPROTEIN"/>
    <property type="match status" value="1"/>
</dbReference>
<keyword evidence="2" id="KW-0732">Signal</keyword>
<dbReference type="Proteomes" id="UP000532194">
    <property type="component" value="Unassembled WGS sequence"/>
</dbReference>
<evidence type="ECO:0000256" key="1">
    <source>
        <dbReference type="SAM" id="MobiDB-lite"/>
    </source>
</evidence>